<dbReference type="Gene3D" id="3.40.50.720">
    <property type="entry name" value="NAD(P)-binding Rossmann-like Domain"/>
    <property type="match status" value="1"/>
</dbReference>
<protein>
    <submittedName>
        <fullName evidence="5">Bifunctional acetate--CoA ligase family protein/GNAT family N-acetyltransferase</fullName>
    </submittedName>
</protein>
<evidence type="ECO:0000259" key="4">
    <source>
        <dbReference type="PROSITE" id="PS51186"/>
    </source>
</evidence>
<name>A0A7Z0TWI1_9GAMM</name>
<dbReference type="SUPFAM" id="SSF51735">
    <property type="entry name" value="NAD(P)-binding Rossmann-fold domains"/>
    <property type="match status" value="1"/>
</dbReference>
<dbReference type="PANTHER" id="PTHR43334:SF1">
    <property type="entry name" value="3-HYDROXYPROPIONATE--COA LIGASE [ADP-FORMING]"/>
    <property type="match status" value="1"/>
</dbReference>
<dbReference type="PANTHER" id="PTHR43334">
    <property type="entry name" value="ACETATE--COA LIGASE [ADP-FORMING]"/>
    <property type="match status" value="1"/>
</dbReference>
<dbReference type="GO" id="GO:0016874">
    <property type="term" value="F:ligase activity"/>
    <property type="evidence" value="ECO:0007669"/>
    <property type="project" value="UniProtKB-KW"/>
</dbReference>
<feature type="domain" description="N-acetyltransferase" evidence="4">
    <location>
        <begin position="741"/>
        <end position="893"/>
    </location>
</feature>
<gene>
    <name evidence="5" type="ORF">H0E82_11595</name>
</gene>
<dbReference type="SUPFAM" id="SSF55729">
    <property type="entry name" value="Acyl-CoA N-acyltransferases (Nat)"/>
    <property type="match status" value="1"/>
</dbReference>
<dbReference type="InterPro" id="IPR016102">
    <property type="entry name" value="Succinyl-CoA_synth-like"/>
</dbReference>
<dbReference type="Pfam" id="PF13607">
    <property type="entry name" value="Succ_CoA_lig"/>
    <property type="match status" value="1"/>
</dbReference>
<dbReference type="GO" id="GO:0005524">
    <property type="term" value="F:ATP binding"/>
    <property type="evidence" value="ECO:0007669"/>
    <property type="project" value="UniProtKB-KW"/>
</dbReference>
<comment type="caution">
    <text evidence="5">The sequence shown here is derived from an EMBL/GenBank/DDBJ whole genome shotgun (WGS) entry which is preliminary data.</text>
</comment>
<dbReference type="Pfam" id="PF13380">
    <property type="entry name" value="CoA_binding_2"/>
    <property type="match status" value="1"/>
</dbReference>
<dbReference type="SUPFAM" id="SSF52210">
    <property type="entry name" value="Succinyl-CoA synthetase domains"/>
    <property type="match status" value="2"/>
</dbReference>
<dbReference type="Pfam" id="PF13302">
    <property type="entry name" value="Acetyltransf_3"/>
    <property type="match status" value="1"/>
</dbReference>
<dbReference type="RefSeq" id="WP_180545623.1">
    <property type="nucleotide sequence ID" value="NZ_JACCJZ010000019.1"/>
</dbReference>
<dbReference type="InterPro" id="IPR051538">
    <property type="entry name" value="Acyl-CoA_Synth/Transferase"/>
</dbReference>
<dbReference type="SMART" id="SM00881">
    <property type="entry name" value="CoA_binding"/>
    <property type="match status" value="1"/>
</dbReference>
<accession>A0A7Z0TWI1</accession>
<proteinExistence type="predicted"/>
<dbReference type="PROSITE" id="PS51186">
    <property type="entry name" value="GNAT"/>
    <property type="match status" value="1"/>
</dbReference>
<sequence length="902" mass="96234">MSVYALESVFRPSAVALVGASPRPRSLGRLVLQQLREGGFAGAVGLVNPRYPHIDDLPSVDRLAALPFVPELVIIATPPNDVVATARDAADRGAKAAIVLTRDMGEGSDSYNAALGRLARERGLRILGPNCLGVIAPHARLFASFAAHAPAKGDLALISQSGAVAAGMLEWSRPRGIGFSAVVSVGDAVDVDFADLLDYFAVDRHTRAILLYVEHIRDARKFLSAARAAARAKPVVVVKPGRHARRADTMTHAAALATPDAVYDAAFRRAGLLRVHALDELFAAAETLSHLHIPQGKRLAVMTNGVGVGKLALDRLIEMGGERAELGASTMDRLDRVLPNGWSRRNAVDVLGDADGARYAEALDALLDDSASDAVLVMHVPTVLSAPRDTAAAVASVLAKRRDDRPRKPALAAWVGDDAAARRVLGATGIPVFESEADAVRGFMYLVRHREVQHALMETPPSLPDDVVADVGAARAVVESALADGRAWLDPAAVEQLFAAYAIPLARGIPCADAEAAGAAAQPWLAEGGAVAVKVWSVDIPHKSEVDGVRLGLASAEAVRAAAHTVLARARALRPDARIDGVTVHPMVVRPKARELIAGIADDPTFGPVLVFGRGGTAVELIDDVALALPPLDLRLAHELIGRTRVSRLLKAYRDVPAADERAIALLLVKLAQMAADIPELSSVDVNPLLADGDGVIALDARVGIAPVRRLHRGRGHPRFAIFPYPSEWERSITLANGTAALVRPVRPEDDGMFRRFFEKVSAEDLRLRFFSAVRHFSHEFIARLTQLDYARSIALAAIDPASGEMLGAVRLLADANYDTGEYGIMVRSDLKGAGLGWRLMRIMIEYAAWLGLRTVEGQVLRENTTMLAMCRELGFAVTTDPDDATVAIVRLQVTGGPPGRD</sequence>
<dbReference type="InterPro" id="IPR016181">
    <property type="entry name" value="Acyl_CoA_acyltransferase"/>
</dbReference>
<dbReference type="InterPro" id="IPR036291">
    <property type="entry name" value="NAD(P)-bd_dom_sf"/>
</dbReference>
<dbReference type="AlphaFoldDB" id="A0A7Z0TWI1"/>
<keyword evidence="5" id="KW-0808">Transferase</keyword>
<dbReference type="InterPro" id="IPR000182">
    <property type="entry name" value="GNAT_dom"/>
</dbReference>
<evidence type="ECO:0000313" key="6">
    <source>
        <dbReference type="Proteomes" id="UP000589896"/>
    </source>
</evidence>
<dbReference type="SUPFAM" id="SSF56059">
    <property type="entry name" value="Glutathione synthetase ATP-binding domain-like"/>
    <property type="match status" value="1"/>
</dbReference>
<dbReference type="Proteomes" id="UP000589896">
    <property type="component" value="Unassembled WGS sequence"/>
</dbReference>
<reference evidence="5 6" key="1">
    <citation type="submission" date="2020-07" db="EMBL/GenBank/DDBJ databases">
        <title>isolation of Luteimonas sp. SJ-16.</title>
        <authorList>
            <person name="Huang X.-X."/>
            <person name="Xu L."/>
            <person name="Sun J.-Q."/>
        </authorList>
    </citation>
    <scope>NUCLEOTIDE SEQUENCE [LARGE SCALE GENOMIC DNA]</scope>
    <source>
        <strain evidence="5 6">SJ-16</strain>
    </source>
</reference>
<dbReference type="Pfam" id="PF13549">
    <property type="entry name" value="ATP-grasp_5"/>
    <property type="match status" value="1"/>
</dbReference>
<evidence type="ECO:0000256" key="1">
    <source>
        <dbReference type="ARBA" id="ARBA00022598"/>
    </source>
</evidence>
<evidence type="ECO:0000256" key="3">
    <source>
        <dbReference type="ARBA" id="ARBA00022840"/>
    </source>
</evidence>
<dbReference type="GO" id="GO:0016747">
    <property type="term" value="F:acyltransferase activity, transferring groups other than amino-acyl groups"/>
    <property type="evidence" value="ECO:0007669"/>
    <property type="project" value="InterPro"/>
</dbReference>
<evidence type="ECO:0000256" key="2">
    <source>
        <dbReference type="ARBA" id="ARBA00022741"/>
    </source>
</evidence>
<dbReference type="EMBL" id="JACCJZ010000019">
    <property type="protein sequence ID" value="NYZ63394.1"/>
    <property type="molecule type" value="Genomic_DNA"/>
</dbReference>
<dbReference type="Gene3D" id="3.40.630.30">
    <property type="match status" value="1"/>
</dbReference>
<organism evidence="5 6">
    <name type="scientific">Luteimonas deserti</name>
    <dbReference type="NCBI Taxonomy" id="2752306"/>
    <lineage>
        <taxon>Bacteria</taxon>
        <taxon>Pseudomonadati</taxon>
        <taxon>Pseudomonadota</taxon>
        <taxon>Gammaproteobacteria</taxon>
        <taxon>Lysobacterales</taxon>
        <taxon>Lysobacteraceae</taxon>
        <taxon>Luteimonas</taxon>
    </lineage>
</organism>
<dbReference type="Gene3D" id="3.30.1490.20">
    <property type="entry name" value="ATP-grasp fold, A domain"/>
    <property type="match status" value="1"/>
</dbReference>
<evidence type="ECO:0000313" key="5">
    <source>
        <dbReference type="EMBL" id="NYZ63394.1"/>
    </source>
</evidence>
<dbReference type="Gene3D" id="3.40.50.261">
    <property type="entry name" value="Succinyl-CoA synthetase domains"/>
    <property type="match status" value="2"/>
</dbReference>
<keyword evidence="1 5" id="KW-0436">Ligase</keyword>
<dbReference type="InterPro" id="IPR013815">
    <property type="entry name" value="ATP_grasp_subdomain_1"/>
</dbReference>
<dbReference type="InterPro" id="IPR032875">
    <property type="entry name" value="Succ_CoA_lig_flav_dom"/>
</dbReference>
<dbReference type="InterPro" id="IPR003781">
    <property type="entry name" value="CoA-bd"/>
</dbReference>
<keyword evidence="2" id="KW-0547">Nucleotide-binding</keyword>
<keyword evidence="6" id="KW-1185">Reference proteome</keyword>
<dbReference type="Gene3D" id="3.30.470.20">
    <property type="entry name" value="ATP-grasp fold, B domain"/>
    <property type="match status" value="1"/>
</dbReference>
<keyword evidence="3" id="KW-0067">ATP-binding</keyword>